<evidence type="ECO:0000313" key="4">
    <source>
        <dbReference type="Proteomes" id="UP000308037"/>
    </source>
</evidence>
<accession>A0A4U5JAQ6</accession>
<reference evidence="3 4" key="1">
    <citation type="submission" date="2019-04" db="EMBL/GenBank/DDBJ databases">
        <title>Natronomonas sp. F20-122 a newhaloarchaeon isolated from a saline saltern of Isla Bacuta, Huelva, Spain.</title>
        <authorList>
            <person name="Duran-Viseras A."/>
            <person name="Sanchez-Porro C."/>
            <person name="Ventosa A."/>
        </authorList>
    </citation>
    <scope>NUCLEOTIDE SEQUENCE [LARGE SCALE GENOMIC DNA]</scope>
    <source>
        <strain evidence="3 4">F20-122</strain>
    </source>
</reference>
<dbReference type="InterPro" id="IPR013096">
    <property type="entry name" value="Cupin_2"/>
</dbReference>
<sequence>MAYKTASADEIDSVVPAEYGGMWFFREPLGCEHLGMTLLELEPGSKGKPHDHAEDGQEEVYLVVDGELTVLIGDEDDPESELSLSSGEAIRVDGETWRQLSNEGDEPVSVAIAGAS</sequence>
<evidence type="ECO:0000259" key="2">
    <source>
        <dbReference type="Pfam" id="PF07883"/>
    </source>
</evidence>
<name>A0A4U5JAQ6_9EURY</name>
<dbReference type="InterPro" id="IPR011051">
    <property type="entry name" value="RmlC_Cupin_sf"/>
</dbReference>
<gene>
    <name evidence="3" type="ORF">DM868_11335</name>
</gene>
<keyword evidence="1" id="KW-0479">Metal-binding</keyword>
<dbReference type="RefSeq" id="WP_137276990.1">
    <property type="nucleotide sequence ID" value="NZ_QKNX01000004.1"/>
</dbReference>
<dbReference type="InterPro" id="IPR051610">
    <property type="entry name" value="GPI/OXD"/>
</dbReference>
<evidence type="ECO:0000256" key="1">
    <source>
        <dbReference type="ARBA" id="ARBA00022723"/>
    </source>
</evidence>
<keyword evidence="4" id="KW-1185">Reference proteome</keyword>
<dbReference type="OrthoDB" id="305577at2157"/>
<dbReference type="GO" id="GO:0046872">
    <property type="term" value="F:metal ion binding"/>
    <property type="evidence" value="ECO:0007669"/>
    <property type="project" value="UniProtKB-KW"/>
</dbReference>
<protein>
    <submittedName>
        <fullName evidence="3">Cupin domain-containing protein</fullName>
    </submittedName>
</protein>
<organism evidence="3 4">
    <name type="scientific">Natronomonas salsuginis</name>
    <dbReference type="NCBI Taxonomy" id="2217661"/>
    <lineage>
        <taxon>Archaea</taxon>
        <taxon>Methanobacteriati</taxon>
        <taxon>Methanobacteriota</taxon>
        <taxon>Stenosarchaea group</taxon>
        <taxon>Halobacteria</taxon>
        <taxon>Halobacteriales</taxon>
        <taxon>Natronomonadaceae</taxon>
        <taxon>Natronomonas</taxon>
    </lineage>
</organism>
<dbReference type="Pfam" id="PF07883">
    <property type="entry name" value="Cupin_2"/>
    <property type="match status" value="1"/>
</dbReference>
<dbReference type="Proteomes" id="UP000308037">
    <property type="component" value="Unassembled WGS sequence"/>
</dbReference>
<dbReference type="PANTHER" id="PTHR35848:SF9">
    <property type="entry name" value="SLL1358 PROTEIN"/>
    <property type="match status" value="1"/>
</dbReference>
<feature type="domain" description="Cupin type-2" evidence="2">
    <location>
        <begin position="38"/>
        <end position="110"/>
    </location>
</feature>
<dbReference type="Gene3D" id="2.60.120.10">
    <property type="entry name" value="Jelly Rolls"/>
    <property type="match status" value="1"/>
</dbReference>
<dbReference type="EMBL" id="QKNX01000004">
    <property type="protein sequence ID" value="TKR25351.1"/>
    <property type="molecule type" value="Genomic_DNA"/>
</dbReference>
<dbReference type="SUPFAM" id="SSF51182">
    <property type="entry name" value="RmlC-like cupins"/>
    <property type="match status" value="1"/>
</dbReference>
<dbReference type="AlphaFoldDB" id="A0A4U5JAQ6"/>
<dbReference type="InterPro" id="IPR014710">
    <property type="entry name" value="RmlC-like_jellyroll"/>
</dbReference>
<evidence type="ECO:0000313" key="3">
    <source>
        <dbReference type="EMBL" id="TKR25351.1"/>
    </source>
</evidence>
<proteinExistence type="predicted"/>
<comment type="caution">
    <text evidence="3">The sequence shown here is derived from an EMBL/GenBank/DDBJ whole genome shotgun (WGS) entry which is preliminary data.</text>
</comment>
<dbReference type="PANTHER" id="PTHR35848">
    <property type="entry name" value="OXALATE-BINDING PROTEIN"/>
    <property type="match status" value="1"/>
</dbReference>